<gene>
    <name evidence="1" type="ORF">BOLC4T23574H</name>
</gene>
<dbReference type="EMBL" id="LR031873">
    <property type="protein sequence ID" value="VDD07566.1"/>
    <property type="molecule type" value="Genomic_DNA"/>
</dbReference>
<proteinExistence type="predicted"/>
<accession>A0A3P6BXL2</accession>
<reference evidence="1" key="1">
    <citation type="submission" date="2018-11" db="EMBL/GenBank/DDBJ databases">
        <authorList>
            <consortium name="Genoscope - CEA"/>
            <person name="William W."/>
        </authorList>
    </citation>
    <scope>NUCLEOTIDE SEQUENCE</scope>
</reference>
<dbReference type="AlphaFoldDB" id="A0A3P6BXL2"/>
<name>A0A3P6BXL2_BRAOL</name>
<evidence type="ECO:0008006" key="2">
    <source>
        <dbReference type="Google" id="ProtNLM"/>
    </source>
</evidence>
<organism evidence="1">
    <name type="scientific">Brassica oleracea</name>
    <name type="common">Wild cabbage</name>
    <dbReference type="NCBI Taxonomy" id="3712"/>
    <lineage>
        <taxon>Eukaryota</taxon>
        <taxon>Viridiplantae</taxon>
        <taxon>Streptophyta</taxon>
        <taxon>Embryophyta</taxon>
        <taxon>Tracheophyta</taxon>
        <taxon>Spermatophyta</taxon>
        <taxon>Magnoliopsida</taxon>
        <taxon>eudicotyledons</taxon>
        <taxon>Gunneridae</taxon>
        <taxon>Pentapetalae</taxon>
        <taxon>rosids</taxon>
        <taxon>malvids</taxon>
        <taxon>Brassicales</taxon>
        <taxon>Brassicaceae</taxon>
        <taxon>Brassiceae</taxon>
        <taxon>Brassica</taxon>
    </lineage>
</organism>
<evidence type="ECO:0000313" key="1">
    <source>
        <dbReference type="EMBL" id="VDD07566.1"/>
    </source>
</evidence>
<protein>
    <recommendedName>
        <fullName evidence="2">DUF1985 domain-containing protein</fullName>
    </recommendedName>
</protein>
<sequence>MDELPLPERMFAAGEEPNEERVNTYRKPKIIESILEALDPEEVDFLRNTTFGKIISQAKNPSFSGSFGQFVIVRLLRVKKKYEIWFLFAGRPLRMSARIPTQTNKKKLYWGEMFGSLKFCLVDLAIEMLNKRVVKDRQM</sequence>